<sequence length="350" mass="40506">MEIEEAKTESKGMKYCESLHFFRVLNGSIACSPRPTLKAIQLFRKLSLCTTVVTLLSPSETPNQIKRACKAQKLKWTWIPIKAVSRKLLHEKAIHNDIKKGLLEVRNHLMNGEKILIHCAAGIHRTGAFTYTLLRISGLSQDEAFSAIREIREETRMRCGIHRFAIGEVLAKMITEDLPVQIVEEVSLGIPETDYLSNKENPLFWIRVEKNECLVKVSCCMTNFDVKKIIPGFEVFAQVEDTEKMFSYRFLRNFERRDGIEIKPLSEVNNLINEFVRSSTPAKHCIMSGILCHIDREFVYKFMPDVLSHLHYRIIDIGTFYEEMNKDIPTTQNLVEDLQLFLSLKQNYFK</sequence>
<name>A0AAU9JIQ1_9CILI</name>
<dbReference type="Proteomes" id="UP001162131">
    <property type="component" value="Unassembled WGS sequence"/>
</dbReference>
<dbReference type="InterPro" id="IPR000340">
    <property type="entry name" value="Dual-sp_phosphatase_cat-dom"/>
</dbReference>
<evidence type="ECO:0000313" key="2">
    <source>
        <dbReference type="EMBL" id="CAG9320697.1"/>
    </source>
</evidence>
<dbReference type="InterPro" id="IPR016130">
    <property type="entry name" value="Tyr_Pase_AS"/>
</dbReference>
<dbReference type="PROSITE" id="PS00383">
    <property type="entry name" value="TYR_PHOSPHATASE_1"/>
    <property type="match status" value="1"/>
</dbReference>
<dbReference type="Gene3D" id="3.30.420.10">
    <property type="entry name" value="Ribonuclease H-like superfamily/Ribonuclease H"/>
    <property type="match status" value="1"/>
</dbReference>
<feature type="domain" description="Tyrosine specific protein phosphatases" evidence="1">
    <location>
        <begin position="96"/>
        <end position="152"/>
    </location>
</feature>
<protein>
    <recommendedName>
        <fullName evidence="1">Tyrosine specific protein phosphatases domain-containing protein</fullName>
    </recommendedName>
</protein>
<dbReference type="InterPro" id="IPR000387">
    <property type="entry name" value="Tyr_Pase_dom"/>
</dbReference>
<accession>A0AAU9JIQ1</accession>
<organism evidence="2 3">
    <name type="scientific">Blepharisma stoltei</name>
    <dbReference type="NCBI Taxonomy" id="1481888"/>
    <lineage>
        <taxon>Eukaryota</taxon>
        <taxon>Sar</taxon>
        <taxon>Alveolata</taxon>
        <taxon>Ciliophora</taxon>
        <taxon>Postciliodesmatophora</taxon>
        <taxon>Heterotrichea</taxon>
        <taxon>Heterotrichida</taxon>
        <taxon>Blepharismidae</taxon>
        <taxon>Blepharisma</taxon>
    </lineage>
</organism>
<evidence type="ECO:0000313" key="3">
    <source>
        <dbReference type="Proteomes" id="UP001162131"/>
    </source>
</evidence>
<dbReference type="EMBL" id="CAJZBQ010000027">
    <property type="protein sequence ID" value="CAG9320697.1"/>
    <property type="molecule type" value="Genomic_DNA"/>
</dbReference>
<dbReference type="InterPro" id="IPR036397">
    <property type="entry name" value="RNaseH_sf"/>
</dbReference>
<evidence type="ECO:0000259" key="1">
    <source>
        <dbReference type="PROSITE" id="PS50056"/>
    </source>
</evidence>
<dbReference type="PROSITE" id="PS50056">
    <property type="entry name" value="TYR_PHOSPHATASE_2"/>
    <property type="match status" value="1"/>
</dbReference>
<gene>
    <name evidence="2" type="ORF">BSTOLATCC_MIC27280</name>
</gene>
<dbReference type="Pfam" id="PF00782">
    <property type="entry name" value="DSPc"/>
    <property type="match status" value="1"/>
</dbReference>
<keyword evidence="3" id="KW-1185">Reference proteome</keyword>
<dbReference type="AlphaFoldDB" id="A0AAU9JIQ1"/>
<proteinExistence type="predicted"/>
<dbReference type="GO" id="GO:0003676">
    <property type="term" value="F:nucleic acid binding"/>
    <property type="evidence" value="ECO:0007669"/>
    <property type="project" value="InterPro"/>
</dbReference>
<dbReference type="Gene3D" id="3.90.190.10">
    <property type="entry name" value="Protein tyrosine phosphatase superfamily"/>
    <property type="match status" value="1"/>
</dbReference>
<dbReference type="SUPFAM" id="SSF52799">
    <property type="entry name" value="(Phosphotyrosine protein) phosphatases II"/>
    <property type="match status" value="1"/>
</dbReference>
<reference evidence="2" key="1">
    <citation type="submission" date="2021-09" db="EMBL/GenBank/DDBJ databases">
        <authorList>
            <consortium name="AG Swart"/>
            <person name="Singh M."/>
            <person name="Singh A."/>
            <person name="Seah K."/>
            <person name="Emmerich C."/>
        </authorList>
    </citation>
    <scope>NUCLEOTIDE SEQUENCE</scope>
    <source>
        <strain evidence="2">ATCC30299</strain>
    </source>
</reference>
<dbReference type="InterPro" id="IPR029021">
    <property type="entry name" value="Prot-tyrosine_phosphatase-like"/>
</dbReference>
<comment type="caution">
    <text evidence="2">The sequence shown here is derived from an EMBL/GenBank/DDBJ whole genome shotgun (WGS) entry which is preliminary data.</text>
</comment>